<sequence>MGSTGFDTPTRRLLLKAGFPLIFLPVVAGAGRRPLRISLLGQSLIKTDLRRIGWQGLGEFRRILAGRDLVFTDLETVIGGPLAGRSTRPADSEVLHVAEPEVIDCLQAIGVNIVATSNNHAWDLDTGGIVSTIEALRARGLAFAGTGRDLAQASAPGVAGRVALVAAAAGAIRDGAAATATRPGVNELRREPDGALVAADVERYLGAIRFAATGGATVIAYLHNHYWEPRKSDTPAWQRDLARRAVDAGAATFVAHGVPELQGMEFHRGAPLFHGLSSFIFQSEKPDGAYGPEAWQSAIAELDLVDGRVAATRLVPVQLDARGLVHEGRRVRGSPRLASAASARSVAERLEALSDRLGASARFGPPQQSRRGGWTVKVDPS</sequence>
<dbReference type="PANTHER" id="PTHR33393:SF13">
    <property type="entry name" value="PGA BIOSYNTHESIS PROTEIN CAPA"/>
    <property type="match status" value="1"/>
</dbReference>
<evidence type="ECO:0000313" key="4">
    <source>
        <dbReference type="EMBL" id="AMG72839.1"/>
    </source>
</evidence>
<dbReference type="InterPro" id="IPR052169">
    <property type="entry name" value="CW_Biosynth-Accessory"/>
</dbReference>
<accession>A0AA86GH50</accession>
<evidence type="ECO:0000259" key="3">
    <source>
        <dbReference type="SMART" id="SM00854"/>
    </source>
</evidence>
<dbReference type="Proteomes" id="UP000058599">
    <property type="component" value="Chromosome"/>
</dbReference>
<dbReference type="Pfam" id="PF09587">
    <property type="entry name" value="PGA_cap"/>
    <property type="match status" value="1"/>
</dbReference>
<name>A0AA86GH50_9SPHN</name>
<dbReference type="RefSeq" id="WP_067180419.1">
    <property type="nucleotide sequence ID" value="NZ_CP012199.1"/>
</dbReference>
<organism evidence="4 5">
    <name type="scientific">Sphingopyxis granuli</name>
    <dbReference type="NCBI Taxonomy" id="267128"/>
    <lineage>
        <taxon>Bacteria</taxon>
        <taxon>Pseudomonadati</taxon>
        <taxon>Pseudomonadota</taxon>
        <taxon>Alphaproteobacteria</taxon>
        <taxon>Sphingomonadales</taxon>
        <taxon>Sphingomonadaceae</taxon>
        <taxon>Sphingopyxis</taxon>
    </lineage>
</organism>
<evidence type="ECO:0000256" key="1">
    <source>
        <dbReference type="ARBA" id="ARBA00005662"/>
    </source>
</evidence>
<dbReference type="InterPro" id="IPR019079">
    <property type="entry name" value="Capsule_synth_CapA"/>
</dbReference>
<feature type="region of interest" description="Disordered" evidence="2">
    <location>
        <begin position="357"/>
        <end position="381"/>
    </location>
</feature>
<dbReference type="EMBL" id="CP012199">
    <property type="protein sequence ID" value="AMG72839.1"/>
    <property type="molecule type" value="Genomic_DNA"/>
</dbReference>
<proteinExistence type="inferred from homology"/>
<evidence type="ECO:0000256" key="2">
    <source>
        <dbReference type="SAM" id="MobiDB-lite"/>
    </source>
</evidence>
<dbReference type="SMART" id="SM00854">
    <property type="entry name" value="PGA_cap"/>
    <property type="match status" value="1"/>
</dbReference>
<dbReference type="AlphaFoldDB" id="A0AA86GH50"/>
<keyword evidence="5" id="KW-1185">Reference proteome</keyword>
<dbReference type="InterPro" id="IPR029052">
    <property type="entry name" value="Metallo-depent_PP-like"/>
</dbReference>
<dbReference type="KEGG" id="sgi:SGRAN_0443"/>
<protein>
    <submittedName>
        <fullName evidence="4">Poly-gamma-glutamate synthesis protein</fullName>
    </submittedName>
</protein>
<gene>
    <name evidence="4" type="ORF">SGRAN_0443</name>
</gene>
<feature type="domain" description="Capsule synthesis protein CapA" evidence="3">
    <location>
        <begin position="36"/>
        <end position="283"/>
    </location>
</feature>
<dbReference type="PANTHER" id="PTHR33393">
    <property type="entry name" value="POLYGLUTAMINE SYNTHESIS ACCESSORY PROTEIN RV0574C-RELATED"/>
    <property type="match status" value="1"/>
</dbReference>
<dbReference type="SUPFAM" id="SSF56300">
    <property type="entry name" value="Metallo-dependent phosphatases"/>
    <property type="match status" value="1"/>
</dbReference>
<comment type="similarity">
    <text evidence="1">Belongs to the CapA family.</text>
</comment>
<reference evidence="4 5" key="1">
    <citation type="journal article" date="2016" name="BMC Genomics">
        <title>Genomic analysis of the nitrate-respiring Sphingopyxis granuli (formerly Sphingomonas macrogoltabida) strain TFA.</title>
        <authorList>
            <person name="Garcia-Romero I."/>
            <person name="Perez-Pulido A.J."/>
            <person name="Gonzalez-Flores Y.E."/>
            <person name="Reyes-Ramirez F."/>
            <person name="Santero E."/>
            <person name="Floriano B."/>
        </authorList>
    </citation>
    <scope>NUCLEOTIDE SEQUENCE [LARGE SCALE GENOMIC DNA]</scope>
    <source>
        <strain evidence="4 5">TFA</strain>
    </source>
</reference>
<evidence type="ECO:0000313" key="5">
    <source>
        <dbReference type="Proteomes" id="UP000058599"/>
    </source>
</evidence>